<keyword evidence="2" id="KW-1185">Reference proteome</keyword>
<reference evidence="1 2" key="1">
    <citation type="submission" date="2024-09" db="EMBL/GenBank/DDBJ databases">
        <title>The Natural Products Discovery Center: Release of the First 8490 Sequenced Strains for Exploring Actinobacteria Biosynthetic Diversity.</title>
        <authorList>
            <person name="Kalkreuter E."/>
            <person name="Kautsar S.A."/>
            <person name="Yang D."/>
            <person name="Bader C.D."/>
            <person name="Teijaro C.N."/>
            <person name="Fluegel L."/>
            <person name="Davis C.M."/>
            <person name="Simpson J.R."/>
            <person name="Lauterbach L."/>
            <person name="Steele A.D."/>
            <person name="Gui C."/>
            <person name="Meng S."/>
            <person name="Li G."/>
            <person name="Viehrig K."/>
            <person name="Ye F."/>
            <person name="Su P."/>
            <person name="Kiefer A.F."/>
            <person name="Nichols A."/>
            <person name="Cepeda A.J."/>
            <person name="Yan W."/>
            <person name="Fan B."/>
            <person name="Jiang Y."/>
            <person name="Adhikari A."/>
            <person name="Zheng C.-J."/>
            <person name="Schuster L."/>
            <person name="Cowan T.M."/>
            <person name="Smanski M.J."/>
            <person name="Chevrette M.G."/>
            <person name="De Carvalho L.P.S."/>
            <person name="Shen B."/>
        </authorList>
    </citation>
    <scope>NUCLEOTIDE SEQUENCE [LARGE SCALE GENOMIC DNA]</scope>
    <source>
        <strain evidence="1 2">NPDC057399</strain>
    </source>
</reference>
<protein>
    <submittedName>
        <fullName evidence="1">Uncharacterized protein</fullName>
    </submittedName>
</protein>
<proteinExistence type="predicted"/>
<dbReference type="Proteomes" id="UP001600650">
    <property type="component" value="Unassembled WGS sequence"/>
</dbReference>
<comment type="caution">
    <text evidence="1">The sequence shown here is derived from an EMBL/GenBank/DDBJ whole genome shotgun (WGS) entry which is preliminary data.</text>
</comment>
<name>A0ABW6JDC4_STRCE</name>
<accession>A0ABW6JDC4</accession>
<dbReference type="RefSeq" id="WP_381726180.1">
    <property type="nucleotide sequence ID" value="NZ_JBHVBU010000020.1"/>
</dbReference>
<sequence length="46" mass="4986">MRPQRELDLESPFGMLPVRSQQSGDSVRRAGFAVGHDLVVDGCVTA</sequence>
<organism evidence="1 2">
    <name type="scientific">Streptomyces cellulosae</name>
    <dbReference type="NCBI Taxonomy" id="1968"/>
    <lineage>
        <taxon>Bacteria</taxon>
        <taxon>Bacillati</taxon>
        <taxon>Actinomycetota</taxon>
        <taxon>Actinomycetes</taxon>
        <taxon>Kitasatosporales</taxon>
        <taxon>Streptomycetaceae</taxon>
        <taxon>Streptomyces</taxon>
    </lineage>
</organism>
<evidence type="ECO:0000313" key="1">
    <source>
        <dbReference type="EMBL" id="MFE7963368.1"/>
    </source>
</evidence>
<dbReference type="EMBL" id="JBHVBU010000020">
    <property type="protein sequence ID" value="MFE7963368.1"/>
    <property type="molecule type" value="Genomic_DNA"/>
</dbReference>
<evidence type="ECO:0000313" key="2">
    <source>
        <dbReference type="Proteomes" id="UP001600650"/>
    </source>
</evidence>
<gene>
    <name evidence="1" type="ORF">ACFU0X_09995</name>
</gene>